<dbReference type="InterPro" id="IPR001715">
    <property type="entry name" value="CH_dom"/>
</dbReference>
<dbReference type="PANTHER" id="PTHR14149:SF14">
    <property type="entry name" value="CALPONIN-HOMOLOGY (CH) DOMAIN-CONTAINING PROTEIN"/>
    <property type="match status" value="1"/>
</dbReference>
<dbReference type="SUPFAM" id="SSF48350">
    <property type="entry name" value="GTPase activation domain, GAP"/>
    <property type="match status" value="1"/>
</dbReference>
<dbReference type="Pfam" id="PF00616">
    <property type="entry name" value="RasGAP"/>
    <property type="match status" value="1"/>
</dbReference>
<dbReference type="GO" id="GO:0005938">
    <property type="term" value="C:cell cortex"/>
    <property type="evidence" value="ECO:0007669"/>
    <property type="project" value="TreeGrafter"/>
</dbReference>
<dbReference type="PROSITE" id="PS50021">
    <property type="entry name" value="CH"/>
    <property type="match status" value="1"/>
</dbReference>
<dbReference type="GO" id="GO:0005096">
    <property type="term" value="F:GTPase activator activity"/>
    <property type="evidence" value="ECO:0007669"/>
    <property type="project" value="TreeGrafter"/>
</dbReference>
<dbReference type="PROSITE" id="PS50096">
    <property type="entry name" value="IQ"/>
    <property type="match status" value="4"/>
</dbReference>
<dbReference type="SMART" id="SM00015">
    <property type="entry name" value="IQ"/>
    <property type="match status" value="4"/>
</dbReference>
<dbReference type="EMBL" id="OX597815">
    <property type="protein sequence ID" value="CAI9718801.1"/>
    <property type="molecule type" value="Genomic_DNA"/>
</dbReference>
<evidence type="ECO:0000256" key="2">
    <source>
        <dbReference type="ARBA" id="ARBA00022737"/>
    </source>
</evidence>
<evidence type="ECO:0000256" key="4">
    <source>
        <dbReference type="SAM" id="Coils"/>
    </source>
</evidence>
<evidence type="ECO:0000313" key="9">
    <source>
        <dbReference type="Proteomes" id="UP001162480"/>
    </source>
</evidence>
<dbReference type="SUPFAM" id="SSF143885">
    <property type="entry name" value="RGC domain-like"/>
    <property type="match status" value="1"/>
</dbReference>
<dbReference type="PROSITE" id="PS50018">
    <property type="entry name" value="RAS_GTPASE_ACTIV_2"/>
    <property type="match status" value="1"/>
</dbReference>
<dbReference type="InterPro" id="IPR000593">
    <property type="entry name" value="RasGAP_C"/>
</dbReference>
<gene>
    <name evidence="8" type="ORF">OCTVUL_1B014004</name>
</gene>
<dbReference type="SUPFAM" id="SSF47576">
    <property type="entry name" value="Calponin-homology domain, CH-domain"/>
    <property type="match status" value="1"/>
</dbReference>
<dbReference type="InterPro" id="IPR000048">
    <property type="entry name" value="IQ_motif_EF-hand-BS"/>
</dbReference>
<dbReference type="GO" id="GO:1903479">
    <property type="term" value="P:mitotic actomyosin contractile ring assembly actin filament organization"/>
    <property type="evidence" value="ECO:0007669"/>
    <property type="project" value="TreeGrafter"/>
</dbReference>
<dbReference type="PANTHER" id="PTHR14149">
    <property type="entry name" value="RAS GTPASE-ACTIVATING PROTEIN WITH IQ MOTIF"/>
    <property type="match status" value="1"/>
</dbReference>
<evidence type="ECO:0000259" key="6">
    <source>
        <dbReference type="PROSITE" id="PS50018"/>
    </source>
</evidence>
<dbReference type="FunFam" id="1.10.418.10:FF:000013">
    <property type="entry name" value="IQ motif containing GTPase activating protein 1"/>
    <property type="match status" value="1"/>
</dbReference>
<keyword evidence="3" id="KW-0112">Calmodulin-binding</keyword>
<dbReference type="CDD" id="cd05127">
    <property type="entry name" value="RasGAP_IQGAP_like"/>
    <property type="match status" value="1"/>
</dbReference>
<dbReference type="InterPro" id="IPR008936">
    <property type="entry name" value="Rho_GTPase_activation_prot"/>
</dbReference>
<evidence type="ECO:0000259" key="7">
    <source>
        <dbReference type="PROSITE" id="PS50021"/>
    </source>
</evidence>
<dbReference type="Gene3D" id="1.10.418.10">
    <property type="entry name" value="Calponin-like domain"/>
    <property type="match status" value="1"/>
</dbReference>
<proteinExistence type="predicted"/>
<dbReference type="Pfam" id="PF00307">
    <property type="entry name" value="CH"/>
    <property type="match status" value="1"/>
</dbReference>
<dbReference type="Gene3D" id="1.20.5.190">
    <property type="match status" value="2"/>
</dbReference>
<evidence type="ECO:0000256" key="1">
    <source>
        <dbReference type="ARBA" id="ARBA00022553"/>
    </source>
</evidence>
<keyword evidence="4" id="KW-0175">Coiled coil</keyword>
<dbReference type="SMART" id="SM00323">
    <property type="entry name" value="RasGAP"/>
    <property type="match status" value="1"/>
</dbReference>
<keyword evidence="9" id="KW-1185">Reference proteome</keyword>
<dbReference type="Proteomes" id="UP001162480">
    <property type="component" value="Chromosome 2"/>
</dbReference>
<accession>A0AA36AMC1</accession>
<organism evidence="8 9">
    <name type="scientific">Octopus vulgaris</name>
    <name type="common">Common octopus</name>
    <dbReference type="NCBI Taxonomy" id="6645"/>
    <lineage>
        <taxon>Eukaryota</taxon>
        <taxon>Metazoa</taxon>
        <taxon>Spiralia</taxon>
        <taxon>Lophotrochozoa</taxon>
        <taxon>Mollusca</taxon>
        <taxon>Cephalopoda</taxon>
        <taxon>Coleoidea</taxon>
        <taxon>Octopodiformes</taxon>
        <taxon>Octopoda</taxon>
        <taxon>Incirrata</taxon>
        <taxon>Octopodidae</taxon>
        <taxon>Octopus</taxon>
    </lineage>
</organism>
<sequence>MSVSSELDVENLGGQIPQPHYRTLDDERLSAEEMDEKRKQNMAYEYLCHLEEAKKWMEACTDEELPTTTELEEGLRNGVYLAKLAHFFAPNGAKSKRIYDKEQTRYKATGLHFRHTDNINHWLTAMEEIGLPSIFYPETTDIYDKKNVPRAIYCVHALSLYLFKLGLAPQIQDLYGKINFTEEEISNMRKELEKYGIQMPSFGKIGGILANEMSVDDAALHAAIIAINDAIDRKDAPETMKALQNPAAMLVNCQMDFAETYQTELWEAKQTKAENSRNKFIDPNSTYEADVYDELLTQAEIQGYINQVNVYTSLSWVNDALQKMDRDSLINALTSGFLSLKNVNLNNIDFYMKCLQDTLELKKNNNGGDVFLDKDEVQAAINLANQEADVEYQKQVAVKNINLAIENTDAEQLMKALQNPAAQLSPIDDTAPMLYCDEFCSIRQEKQDSLEYHEIFNAVKILSAIAAINSAVDRRNSQATFTALSDPNAHIPTLDFELSEKYQNCLAKEKQKKIELPCEQLTHHEIVMAVEKVHQQVQQEHERVCAIGTINDAISNGDEQAVLAALQLPAAQLQNVRDRLAHQYMVMLVNKKNKKALQSQDEDTLLWLEEIQETIVEANEDEEKAVEMSLGIKDINANLNQDSSDVLLQSLQCQPVQLQNLRSSCGNIYMEKLRALRSEKETLGETGTGWMMNRSPEGFKFFYNVNTGDYAWVRNDAIIKDYSILTKEEIQSVLTEIQESYDRELLFKANEGFIVLVQALIRGYLVRKSFNDRITYINSQTPAITKIQAYWRGSRQRNLFKTRKQFLKQNGPAAVKLQAFTRMYLTRKRYRERLKYFKDNENSIVKIQAFVRSTLARHDYKSLVYDDNPPLSVVRKFVHLLDASDADYAEELELQKLRQQVGSEIRSNQQLENDLNQMDIKIGLLIKNRITLQDVVFHNHKLKKHAERTGAMTRGLKALSKESRGKLDAYQHLFYLLQTNPTYLAKLIFEMPQSKTTKFMESVIFSLFNYGSNAREEFLLLRLFKTALEEEITSKVDKMSDIVTGNPMIIKMIVGFNRNPRGQSALRELLHPLIKEVLDDKEFLINTNPVEVYKSWINQTESQTGQASGLAYNVTSEQAMKHSEVKSLIQESIVKLQKATDKFLITITQSLDKIPYGMRYMAKVLKAALWKKFPLAPEKDVLKIVGNLIYYRYINSAIVAPDAFDIIDVGANKALSADQRRNLGSIAKILQFAASNKGFAGDSSHLSCMNDYIREAHKKFKNFFQMACEVEDLENKFNIDQYTDATMVSKPVIYMSVQEICDTHQLLLKHQDTIAPDHNDSLHELLEDLGECPTVDALLGAEINAGGEDGLDESVRAQLAKTEITLTLMNKFEVPDDDMSDIKGMMIRTKKMIVDVIACQSGETLSQILEVPSTDEQEDIHQALIKKRDLIDKKASNQGKLERQTSLLGDNRLPLEMMKGKIKKNLQNLELANLVTRKNKYQDIINSIARDIRNQRRYRNTRRQELIRLRSAVKSLHNKRAFYEEQIDYYNLYVKTCLDNMAHKENRKSRSFTLFRKDDNLITVKYSAAQLYEKGLILEIEDLAVNQFKNVLFEISNTEKTGVFEVNAKFLGVHMEKVELVFQDLLQLQYEGVAVMNMFNRAKVNVNLLIFLLNRKFYGSGKYSKVKDKYLGSYLLIKAYNESIY</sequence>
<name>A0AA36AMC1_OCTVU</name>
<dbReference type="Pfam" id="PF03836">
    <property type="entry name" value="RasGAP_C"/>
    <property type="match status" value="1"/>
</dbReference>
<feature type="domain" description="Calponin-homology (CH)" evidence="7">
    <location>
        <begin position="47"/>
        <end position="162"/>
    </location>
</feature>
<dbReference type="InterPro" id="IPR001936">
    <property type="entry name" value="RasGAP_dom"/>
</dbReference>
<feature type="region of interest" description="Disordered" evidence="5">
    <location>
        <begin position="1"/>
        <end position="21"/>
    </location>
</feature>
<evidence type="ECO:0000256" key="5">
    <source>
        <dbReference type="SAM" id="MobiDB-lite"/>
    </source>
</evidence>
<feature type="coiled-coil region" evidence="4">
    <location>
        <begin position="894"/>
        <end position="928"/>
    </location>
</feature>
<protein>
    <submittedName>
        <fullName evidence="8">GTPase-activating IQGAP1 isoform X2</fullName>
    </submittedName>
</protein>
<keyword evidence="2" id="KW-0677">Repeat</keyword>
<dbReference type="InterPro" id="IPR036872">
    <property type="entry name" value="CH_dom_sf"/>
</dbReference>
<keyword evidence="1" id="KW-0597">Phosphoprotein</keyword>
<dbReference type="SMART" id="SM00033">
    <property type="entry name" value="CH"/>
    <property type="match status" value="1"/>
</dbReference>
<dbReference type="Gene3D" id="1.10.506.10">
    <property type="entry name" value="GTPase Activation - p120gap, domain 1"/>
    <property type="match status" value="1"/>
</dbReference>
<dbReference type="FunFam" id="1.10.506.10:FF:000004">
    <property type="entry name" value="IQ motif containing GTPase activating protein 1"/>
    <property type="match status" value="1"/>
</dbReference>
<dbReference type="GO" id="GO:0005516">
    <property type="term" value="F:calmodulin binding"/>
    <property type="evidence" value="ECO:0007669"/>
    <property type="project" value="UniProtKB-KW"/>
</dbReference>
<dbReference type="GO" id="GO:0051015">
    <property type="term" value="F:actin filament binding"/>
    <property type="evidence" value="ECO:0007669"/>
    <property type="project" value="TreeGrafter"/>
</dbReference>
<evidence type="ECO:0000313" key="8">
    <source>
        <dbReference type="EMBL" id="CAI9718801.1"/>
    </source>
</evidence>
<feature type="coiled-coil region" evidence="4">
    <location>
        <begin position="171"/>
        <end position="198"/>
    </location>
</feature>
<dbReference type="Pfam" id="PF00612">
    <property type="entry name" value="IQ"/>
    <property type="match status" value="4"/>
</dbReference>
<evidence type="ECO:0000256" key="3">
    <source>
        <dbReference type="ARBA" id="ARBA00022860"/>
    </source>
</evidence>
<feature type="domain" description="Ras-GAP" evidence="6">
    <location>
        <begin position="1015"/>
        <end position="1235"/>
    </location>
</feature>
<reference evidence="8" key="1">
    <citation type="submission" date="2023-08" db="EMBL/GenBank/DDBJ databases">
        <authorList>
            <person name="Alioto T."/>
            <person name="Alioto T."/>
            <person name="Gomez Garrido J."/>
        </authorList>
    </citation>
    <scope>NUCLEOTIDE SEQUENCE</scope>
</reference>